<comment type="caution">
    <text evidence="1">The sequence shown here is derived from an EMBL/GenBank/DDBJ whole genome shotgun (WGS) entry which is preliminary data.</text>
</comment>
<organism evidence="1 2">
    <name type="scientific">Rhizocola hellebori</name>
    <dbReference type="NCBI Taxonomy" id="1392758"/>
    <lineage>
        <taxon>Bacteria</taxon>
        <taxon>Bacillati</taxon>
        <taxon>Actinomycetota</taxon>
        <taxon>Actinomycetes</taxon>
        <taxon>Micromonosporales</taxon>
        <taxon>Micromonosporaceae</taxon>
        <taxon>Rhizocola</taxon>
    </lineage>
</organism>
<proteinExistence type="predicted"/>
<reference evidence="1" key="1">
    <citation type="submission" date="2021-01" db="EMBL/GenBank/DDBJ databases">
        <title>Whole genome shotgun sequence of Rhizocola hellebori NBRC 109834.</title>
        <authorList>
            <person name="Komaki H."/>
            <person name="Tamura T."/>
        </authorList>
    </citation>
    <scope>NUCLEOTIDE SEQUENCE</scope>
    <source>
        <strain evidence="1">NBRC 109834</strain>
    </source>
</reference>
<dbReference type="Proteomes" id="UP000612899">
    <property type="component" value="Unassembled WGS sequence"/>
</dbReference>
<evidence type="ECO:0000313" key="2">
    <source>
        <dbReference type="Proteomes" id="UP000612899"/>
    </source>
</evidence>
<evidence type="ECO:0000313" key="1">
    <source>
        <dbReference type="EMBL" id="GIH02226.1"/>
    </source>
</evidence>
<gene>
    <name evidence="1" type="ORF">Rhe02_02930</name>
</gene>
<sequence length="904" mass="95484">MTTAALSFLPWVRQGAAAAIAVPDDLGLPSQNPVRPVAAIAATLTLHDGPSVPAPPITLRGPADVAGFHANQVVRTDPRPSSTDFEANCFPSVEFDRPDFPWLFTPAKADGQNRLRPWLCLVVVENRPGVTVNAAADGPLAVLRIAAPASPAVELPDLKDSWAWAHAQASTADTGEGAVLGALGDPARGLSRLVCPRFLAADTDYLACVVPTFEVGRKSGLGLPITPADVDPATGVLTPAWSLASGPVEVVLPVYFQWSFRTGPAGDFASLAGRLQPGVPAGLGTRTIDIGQPGFPASGVSIVELDGALAPIGPTPADPIPLAYKTSLAGVLNGPAGQPAQVLAPPIYGRWPAGVTTVAPAGTTWVDQLNVDPRRRIAAALGTRVVQEHQEALMASAWDQAAQVREANQRLRQMQLSLAVSRSLYRKNLAVLSEEQILRVAAPAFGRIWNGDVSILAEQTGSALQAGANQAAMRRIGRQRGPLSRRVLAKGPQPRSATDTWVARLNEMPGTVVPAPPPPPAADRVPFPAALALARNRISPTDTQSSFGVFFVAAENAPVSQPGNPVVDTSRTELPDFFRHAAGRNWDRFFPVRDLTPPPQPVALQSIRELVLAQTEPGTTLRALAGAIVGTGDSVLAPTPPGISGTGLETVMTGPSFPQPMYEPLRELSQDLFLPGLEKIQPDTVLGLQTNRAFVESYLVGLNHEMGRELLWRGYPTDQRGTCFAHFWGLGVPNAAPADITDLVTWKARGLASSTNAPQTGEQFVMVIRSSLLARYPNATIYLTPAIHPGSPPDLTRIVPDEAPAHEQLPLFSGALQPDIAFFGFAVSTAQATGADGGPGYYVVIQEHPTEPRFGLDVGYPHTGSHLALGPQAPTGSTAAQLAAQTRRRPVRLALHASRLITHA</sequence>
<accession>A0A8J3Q2M1</accession>
<keyword evidence="2" id="KW-1185">Reference proteome</keyword>
<name>A0A8J3Q2M1_9ACTN</name>
<dbReference type="AlphaFoldDB" id="A0A8J3Q2M1"/>
<dbReference type="EMBL" id="BONY01000001">
    <property type="protein sequence ID" value="GIH02226.1"/>
    <property type="molecule type" value="Genomic_DNA"/>
</dbReference>
<protein>
    <submittedName>
        <fullName evidence="1">Uncharacterized protein</fullName>
    </submittedName>
</protein>
<dbReference type="RefSeq" id="WP_203906143.1">
    <property type="nucleotide sequence ID" value="NZ_BONY01000001.1"/>
</dbReference>